<feature type="region of interest" description="Disordered" evidence="1">
    <location>
        <begin position="178"/>
        <end position="198"/>
    </location>
</feature>
<dbReference type="GO" id="GO:0004386">
    <property type="term" value="F:helicase activity"/>
    <property type="evidence" value="ECO:0007669"/>
    <property type="project" value="InterPro"/>
</dbReference>
<accession>A0A1V9Z1T8</accession>
<evidence type="ECO:0000259" key="3">
    <source>
        <dbReference type="Pfam" id="PF13087"/>
    </source>
</evidence>
<sequence>MVRKSTAATAASLDELTSRWSPTAQDNKYDASLVASIYASFVEPSDQTAARSTLETTGYLENYLWPHLTEATSEKNLLLSITVLSNEQEGQNWATVDGSKFALFVDALLRLKMVSNDLSLREHTFILRFLSYGIRQLEHSHVARTMLQYASLPVWTHLSEVQRNLAFAEHPKLKRHWQNRVQAKAPTSPPSKKRKTTPTVDLDADFYASLIDDCKECLRSEADDAATYLVHSLNLFIDLLSQLPTRRFLRTLVLHRHLLLACRQSHWITSHELLAKQAELLHFYAHFPIDDQTGHAWTTVEHMNELAGRAHALQLAAFEQSPALHPLSLLPVAQLGDRSIVRQQLATIPSDVLRPFCVARGLLHPADADVDVVECFVDAFTQYTPLSLTALPLYPTETELWGAELAAADGVLPTRKLNLQFLSFTDYLLRQYELCRLEAAATVRVDLETVLGAMQPARTAGGATMFRSRHPLGLALEHVRVVRVGKPAIGEQHPAQVVAQVTLDLAGQSAEVAAAWDGLQPQDVVFLAGVQATNTVDGAAPSASALNAAEVLGIHAVRGAEVLQVFDGQGHAVGEILEDGSRAAGKGSRRTIRVALDGAQYAADLAAGGSSVYGQLNVLVRRDANVNQFKNVLTTMQDLLSHQRVQQALPPWLADVFLGYGDPAAAHYRQLLKNCPETTELHDALVDGAHALASFPTPVSLVEATTGAACADPQAIGGPFTLTTANDALVVKGHPATGDRKAGLRFTPAQVDALRSGSHAGLTLVTGGPGTGKTAVAAQLIANLVRSHGDDRVVVVAPTAAALANLLAGLLSLGAVDPGAVLSLSSLAIGGHDLSVAGRTAFLLQRREALLAQVDGLAAALGLQHLGAGHSVAQARYVYDSHVRPQLAAVDGDAAAALHAFTHASTAPAMTAYLDKYFASLDALGALEIFRTPAQRGDYLLVKHARVVAMTAADAASARARLHAMGFRYATLVMDAAAQLREVDALVPLVLQANAARHLKRVVLLGDHRQLPPAVANAPLAAFSKGDQSLLMRLVRLGAPVVTLDHQGRARPSLGRLFAWHYPGLQDLVVTNPAFSGANAGFRYTQQFVDVASATATDGVNRLEALWIVQLYQYMRHVGYSAADITVLATTTAQAALLRTMLAPHEATFGRPAAVLTVDESQGTQNQFVLLSLVETAHVGTLHDVRRAIVAVSRATLGLYVVGKKAVYESCVALRPVFGPLWALPTTLKLVDAERVGACTRKEADDDARAKSVKNAHQLHEILAALTL</sequence>
<feature type="domain" description="DNA2/NAM7 helicase helicase" evidence="2">
    <location>
        <begin position="941"/>
        <end position="1016"/>
    </location>
</feature>
<protein>
    <submittedName>
        <fullName evidence="6">Intron-binding protein aquarius-like isoform X1</fullName>
    </submittedName>
</protein>
<evidence type="ECO:0000256" key="1">
    <source>
        <dbReference type="SAM" id="MobiDB-lite"/>
    </source>
</evidence>
<dbReference type="InterPro" id="IPR045055">
    <property type="entry name" value="DNA2/NAM7-like"/>
</dbReference>
<gene>
    <name evidence="6" type="ORF">ACHHYP_04162</name>
</gene>
<dbReference type="InterPro" id="IPR041679">
    <property type="entry name" value="DNA2/NAM7-like_C"/>
</dbReference>
<name>A0A1V9Z1T8_ACHHY</name>
<dbReference type="OrthoDB" id="1879at2759"/>
<evidence type="ECO:0000313" key="6">
    <source>
        <dbReference type="EMBL" id="OQR91986.1"/>
    </source>
</evidence>
<feature type="domain" description="RNA helicase aquarius N-terminal" evidence="4">
    <location>
        <begin position="19"/>
        <end position="362"/>
    </location>
</feature>
<evidence type="ECO:0000259" key="4">
    <source>
        <dbReference type="Pfam" id="PF16399"/>
    </source>
</evidence>
<dbReference type="InterPro" id="IPR047187">
    <property type="entry name" value="SF1_C_Upf1"/>
</dbReference>
<dbReference type="Gene3D" id="3.40.50.300">
    <property type="entry name" value="P-loop containing nucleotide triphosphate hydrolases"/>
    <property type="match status" value="2"/>
</dbReference>
<dbReference type="PANTHER" id="PTHR10887">
    <property type="entry name" value="DNA2/NAM7 HELICASE FAMILY"/>
    <property type="match status" value="1"/>
</dbReference>
<feature type="domain" description="DNA2/NAM7 helicase-like C-terminal" evidence="3">
    <location>
        <begin position="1027"/>
        <end position="1205"/>
    </location>
</feature>
<dbReference type="InterPro" id="IPR041677">
    <property type="entry name" value="DNA2/NAM7_AAA_11"/>
</dbReference>
<dbReference type="Pfam" id="PF21143">
    <property type="entry name" value="Aquarius_N_2nd"/>
    <property type="match status" value="1"/>
</dbReference>
<dbReference type="CDD" id="cd18808">
    <property type="entry name" value="SF1_C_Upf1"/>
    <property type="match status" value="1"/>
</dbReference>
<dbReference type="Proteomes" id="UP000243579">
    <property type="component" value="Unassembled WGS sequence"/>
</dbReference>
<dbReference type="Pfam" id="PF16399">
    <property type="entry name" value="Aquarius_N_1st"/>
    <property type="match status" value="1"/>
</dbReference>
<dbReference type="Pfam" id="PF13086">
    <property type="entry name" value="AAA_11"/>
    <property type="match status" value="2"/>
</dbReference>
<dbReference type="AlphaFoldDB" id="A0A1V9Z1T8"/>
<evidence type="ECO:0000259" key="2">
    <source>
        <dbReference type="Pfam" id="PF13086"/>
    </source>
</evidence>
<dbReference type="InterPro" id="IPR048966">
    <property type="entry name" value="Aquarius_b-barrel"/>
</dbReference>
<dbReference type="GO" id="GO:0003729">
    <property type="term" value="F:mRNA binding"/>
    <property type="evidence" value="ECO:0007669"/>
    <property type="project" value="TreeGrafter"/>
</dbReference>
<keyword evidence="7" id="KW-1185">Reference proteome</keyword>
<evidence type="ECO:0000313" key="7">
    <source>
        <dbReference type="Proteomes" id="UP000243579"/>
    </source>
</evidence>
<comment type="caution">
    <text evidence="6">The sequence shown here is derived from an EMBL/GenBank/DDBJ whole genome shotgun (WGS) entry which is preliminary data.</text>
</comment>
<feature type="domain" description="DNA2/NAM7 helicase helicase" evidence="2">
    <location>
        <begin position="758"/>
        <end position="832"/>
    </location>
</feature>
<dbReference type="GO" id="GO:0071013">
    <property type="term" value="C:catalytic step 2 spliceosome"/>
    <property type="evidence" value="ECO:0007669"/>
    <property type="project" value="TreeGrafter"/>
</dbReference>
<dbReference type="PANTHER" id="PTHR10887:SF5">
    <property type="entry name" value="RNA HELICASE AQUARIUS"/>
    <property type="match status" value="1"/>
</dbReference>
<feature type="domain" description="RNA helicase aquarius beta-barrel" evidence="5">
    <location>
        <begin position="460"/>
        <end position="622"/>
    </location>
</feature>
<proteinExistence type="predicted"/>
<dbReference type="InterPro" id="IPR027417">
    <property type="entry name" value="P-loop_NTPase"/>
</dbReference>
<dbReference type="InterPro" id="IPR032174">
    <property type="entry name" value="Aquarius_N"/>
</dbReference>
<dbReference type="STRING" id="1202772.A0A1V9Z1T8"/>
<dbReference type="SUPFAM" id="SSF52540">
    <property type="entry name" value="P-loop containing nucleoside triphosphate hydrolases"/>
    <property type="match status" value="1"/>
</dbReference>
<dbReference type="EMBL" id="JNBR01000487">
    <property type="protein sequence ID" value="OQR91986.1"/>
    <property type="molecule type" value="Genomic_DNA"/>
</dbReference>
<evidence type="ECO:0000259" key="5">
    <source>
        <dbReference type="Pfam" id="PF21143"/>
    </source>
</evidence>
<organism evidence="6 7">
    <name type="scientific">Achlya hypogyna</name>
    <name type="common">Oomycete</name>
    <name type="synonym">Protoachlya hypogyna</name>
    <dbReference type="NCBI Taxonomy" id="1202772"/>
    <lineage>
        <taxon>Eukaryota</taxon>
        <taxon>Sar</taxon>
        <taxon>Stramenopiles</taxon>
        <taxon>Oomycota</taxon>
        <taxon>Saprolegniomycetes</taxon>
        <taxon>Saprolegniales</taxon>
        <taxon>Achlyaceae</taxon>
        <taxon>Achlya</taxon>
    </lineage>
</organism>
<reference evidence="6 7" key="1">
    <citation type="journal article" date="2014" name="Genome Biol. Evol.">
        <title>The secreted proteins of Achlya hypogyna and Thraustotheca clavata identify the ancestral oomycete secretome and reveal gene acquisitions by horizontal gene transfer.</title>
        <authorList>
            <person name="Misner I."/>
            <person name="Blouin N."/>
            <person name="Leonard G."/>
            <person name="Richards T.A."/>
            <person name="Lane C.E."/>
        </authorList>
    </citation>
    <scope>NUCLEOTIDE SEQUENCE [LARGE SCALE GENOMIC DNA]</scope>
    <source>
        <strain evidence="6 7">ATCC 48635</strain>
    </source>
</reference>
<dbReference type="Pfam" id="PF13087">
    <property type="entry name" value="AAA_12"/>
    <property type="match status" value="1"/>
</dbReference>